<dbReference type="FunFam" id="3.30.540.10:FF:000003">
    <property type="entry name" value="Inositol-1-monophosphatase"/>
    <property type="match status" value="1"/>
</dbReference>
<dbReference type="InterPro" id="IPR020550">
    <property type="entry name" value="Inositol_monophosphatase_CS"/>
</dbReference>
<dbReference type="PATRIC" id="fig|1433126.3.peg.1039"/>
<evidence type="ECO:0000256" key="4">
    <source>
        <dbReference type="ARBA" id="ARBA00022723"/>
    </source>
</evidence>
<accession>A0A060RCJ3</accession>
<dbReference type="EMBL" id="HG934468">
    <property type="protein sequence ID" value="CDN31139.1"/>
    <property type="molecule type" value="Genomic_DNA"/>
</dbReference>
<evidence type="ECO:0000256" key="8">
    <source>
        <dbReference type="RuleBase" id="RU364068"/>
    </source>
</evidence>
<dbReference type="GO" id="GO:0046854">
    <property type="term" value="P:phosphatidylinositol phosphate biosynthetic process"/>
    <property type="evidence" value="ECO:0007669"/>
    <property type="project" value="InterPro"/>
</dbReference>
<dbReference type="GO" id="GO:0006020">
    <property type="term" value="P:inositol metabolic process"/>
    <property type="evidence" value="ECO:0007669"/>
    <property type="project" value="TreeGrafter"/>
</dbReference>
<evidence type="ECO:0000256" key="2">
    <source>
        <dbReference type="ARBA" id="ARBA00001946"/>
    </source>
</evidence>
<sequence length="261" mass="28724">MDYQEICQKVCTVARWSGAFIRGERATFSAEKVEHKGHQNLVSYVDKEAERMIVASLKEILPSASVLGEEGVCDSNCESDYMWIIDPLDGTTNFIHGMPPYCVSIALQCGTEIVVGVVYEITLDECYYAWQGSYAYLNGGVIKVSEESKIENSLVITGLAYNIEEYRAHFNRLFDYFNRNSHGARRIGSAAADLVYVAAGRAECFYQANLSAWDVAAGALIVQRAGGRVTDFAGGNNYVFGKEIIATNGVTHASFTEIINS</sequence>
<keyword evidence="6 7" id="KW-0460">Magnesium</keyword>
<dbReference type="PROSITE" id="PS00630">
    <property type="entry name" value="IMP_2"/>
    <property type="match status" value="1"/>
</dbReference>
<evidence type="ECO:0000256" key="1">
    <source>
        <dbReference type="ARBA" id="ARBA00001033"/>
    </source>
</evidence>
<name>A0A060RCJ3_9BACT</name>
<dbReference type="KEGG" id="rbc:BN938_1042"/>
<dbReference type="GO" id="GO:0046872">
    <property type="term" value="F:metal ion binding"/>
    <property type="evidence" value="ECO:0007669"/>
    <property type="project" value="UniProtKB-KW"/>
</dbReference>
<comment type="cofactor">
    <cofactor evidence="2 7 8">
        <name>Mg(2+)</name>
        <dbReference type="ChEBI" id="CHEBI:18420"/>
    </cofactor>
</comment>
<dbReference type="InterPro" id="IPR020583">
    <property type="entry name" value="Inositol_monoP_metal-BS"/>
</dbReference>
<dbReference type="GO" id="GO:0008934">
    <property type="term" value="F:inositol monophosphate 1-phosphatase activity"/>
    <property type="evidence" value="ECO:0007669"/>
    <property type="project" value="InterPro"/>
</dbReference>
<evidence type="ECO:0000256" key="5">
    <source>
        <dbReference type="ARBA" id="ARBA00022801"/>
    </source>
</evidence>
<dbReference type="PANTHER" id="PTHR20854:SF4">
    <property type="entry name" value="INOSITOL-1-MONOPHOSPHATASE-RELATED"/>
    <property type="match status" value="1"/>
</dbReference>
<dbReference type="OrthoDB" id="9772456at2"/>
<evidence type="ECO:0000256" key="3">
    <source>
        <dbReference type="ARBA" id="ARBA00009759"/>
    </source>
</evidence>
<dbReference type="Gene3D" id="3.40.190.80">
    <property type="match status" value="1"/>
</dbReference>
<reference evidence="9 10" key="1">
    <citation type="journal article" date="2015" name="Genome Announc.">
        <title>Complete Genome Sequence of the Novel Leech Symbiont Mucinivorans hirudinis M3T.</title>
        <authorList>
            <person name="Nelson M.C."/>
            <person name="Bomar L."/>
            <person name="Graf J."/>
        </authorList>
    </citation>
    <scope>NUCLEOTIDE SEQUENCE [LARGE SCALE GENOMIC DNA]</scope>
    <source>
        <strain evidence="10">M3</strain>
    </source>
</reference>
<keyword evidence="4 7" id="KW-0479">Metal-binding</keyword>
<proteinExistence type="inferred from homology"/>
<dbReference type="HOGENOM" id="CLU_044118_0_4_10"/>
<comment type="catalytic activity">
    <reaction evidence="1 8">
        <text>a myo-inositol phosphate + H2O = myo-inositol + phosphate</text>
        <dbReference type="Rhea" id="RHEA:24056"/>
        <dbReference type="ChEBI" id="CHEBI:15377"/>
        <dbReference type="ChEBI" id="CHEBI:17268"/>
        <dbReference type="ChEBI" id="CHEBI:43474"/>
        <dbReference type="ChEBI" id="CHEBI:84139"/>
        <dbReference type="EC" id="3.1.3.25"/>
    </reaction>
</comment>
<dbReference type="InterPro" id="IPR000760">
    <property type="entry name" value="Inositol_monophosphatase-like"/>
</dbReference>
<feature type="binding site" evidence="7">
    <location>
        <position position="69"/>
    </location>
    <ligand>
        <name>Mg(2+)</name>
        <dbReference type="ChEBI" id="CHEBI:18420"/>
        <label>1</label>
        <note>catalytic</note>
    </ligand>
</feature>
<comment type="similarity">
    <text evidence="3 8">Belongs to the inositol monophosphatase superfamily.</text>
</comment>
<dbReference type="Pfam" id="PF00459">
    <property type="entry name" value="Inositol_P"/>
    <property type="match status" value="1"/>
</dbReference>
<dbReference type="STRING" id="1433126.BN938_1042"/>
<evidence type="ECO:0000256" key="6">
    <source>
        <dbReference type="ARBA" id="ARBA00022842"/>
    </source>
</evidence>
<feature type="binding site" evidence="7">
    <location>
        <position position="86"/>
    </location>
    <ligand>
        <name>Mg(2+)</name>
        <dbReference type="ChEBI" id="CHEBI:18420"/>
        <label>1</label>
        <note>catalytic</note>
    </ligand>
</feature>
<feature type="binding site" evidence="7">
    <location>
        <position position="88"/>
    </location>
    <ligand>
        <name>Mg(2+)</name>
        <dbReference type="ChEBI" id="CHEBI:18420"/>
        <label>1</label>
        <note>catalytic</note>
    </ligand>
</feature>
<dbReference type="CDD" id="cd01639">
    <property type="entry name" value="IMPase"/>
    <property type="match status" value="1"/>
</dbReference>
<dbReference type="PROSITE" id="PS00629">
    <property type="entry name" value="IMP_1"/>
    <property type="match status" value="1"/>
</dbReference>
<dbReference type="EC" id="3.1.3.25" evidence="8"/>
<keyword evidence="10" id="KW-1185">Reference proteome</keyword>
<protein>
    <recommendedName>
        <fullName evidence="8">Inositol-1-monophosphatase</fullName>
        <ecNumber evidence="8">3.1.3.25</ecNumber>
    </recommendedName>
</protein>
<feature type="binding site" evidence="7">
    <location>
        <position position="214"/>
    </location>
    <ligand>
        <name>Mg(2+)</name>
        <dbReference type="ChEBI" id="CHEBI:18420"/>
        <label>1</label>
        <note>catalytic</note>
    </ligand>
</feature>
<evidence type="ECO:0000256" key="7">
    <source>
        <dbReference type="PIRSR" id="PIRSR600760-2"/>
    </source>
</evidence>
<dbReference type="SUPFAM" id="SSF56655">
    <property type="entry name" value="Carbohydrate phosphatase"/>
    <property type="match status" value="1"/>
</dbReference>
<dbReference type="PRINTS" id="PR00377">
    <property type="entry name" value="IMPHPHTASES"/>
</dbReference>
<gene>
    <name evidence="9" type="ORF">BN938_1042</name>
</gene>
<dbReference type="Gene3D" id="3.30.540.10">
    <property type="entry name" value="Fructose-1,6-Bisphosphatase, subunit A, domain 1"/>
    <property type="match status" value="1"/>
</dbReference>
<evidence type="ECO:0000313" key="9">
    <source>
        <dbReference type="EMBL" id="CDN31139.1"/>
    </source>
</evidence>
<dbReference type="AlphaFoldDB" id="A0A060RCJ3"/>
<dbReference type="PANTHER" id="PTHR20854">
    <property type="entry name" value="INOSITOL MONOPHOSPHATASE"/>
    <property type="match status" value="1"/>
</dbReference>
<evidence type="ECO:0000313" key="10">
    <source>
        <dbReference type="Proteomes" id="UP000027616"/>
    </source>
</evidence>
<dbReference type="Proteomes" id="UP000027616">
    <property type="component" value="Chromosome I"/>
</dbReference>
<organism evidence="9 10">
    <name type="scientific">Mucinivorans hirudinis</name>
    <dbReference type="NCBI Taxonomy" id="1433126"/>
    <lineage>
        <taxon>Bacteria</taxon>
        <taxon>Pseudomonadati</taxon>
        <taxon>Bacteroidota</taxon>
        <taxon>Bacteroidia</taxon>
        <taxon>Bacteroidales</taxon>
        <taxon>Rikenellaceae</taxon>
        <taxon>Mucinivorans</taxon>
    </lineage>
</organism>
<dbReference type="InterPro" id="IPR033942">
    <property type="entry name" value="IMPase"/>
</dbReference>
<feature type="binding site" evidence="7">
    <location>
        <position position="89"/>
    </location>
    <ligand>
        <name>Mg(2+)</name>
        <dbReference type="ChEBI" id="CHEBI:18420"/>
        <label>1</label>
        <note>catalytic</note>
    </ligand>
</feature>
<dbReference type="eggNOG" id="COG0483">
    <property type="taxonomic scope" value="Bacteria"/>
</dbReference>
<dbReference type="GO" id="GO:0007165">
    <property type="term" value="P:signal transduction"/>
    <property type="evidence" value="ECO:0007669"/>
    <property type="project" value="TreeGrafter"/>
</dbReference>
<keyword evidence="5 8" id="KW-0378">Hydrolase</keyword>